<dbReference type="OrthoDB" id="119951at2"/>
<organism evidence="2 3">
    <name type="scientific">Sphingorhabdus pulchriflava</name>
    <dbReference type="NCBI Taxonomy" id="2292257"/>
    <lineage>
        <taxon>Bacteria</taxon>
        <taxon>Pseudomonadati</taxon>
        <taxon>Pseudomonadota</taxon>
        <taxon>Alphaproteobacteria</taxon>
        <taxon>Sphingomonadales</taxon>
        <taxon>Sphingomonadaceae</taxon>
        <taxon>Sphingorhabdus</taxon>
    </lineage>
</organism>
<dbReference type="Gene3D" id="3.40.710.10">
    <property type="entry name" value="DD-peptidase/beta-lactamase superfamily"/>
    <property type="match status" value="1"/>
</dbReference>
<dbReference type="Pfam" id="PF00144">
    <property type="entry name" value="Beta-lactamase"/>
    <property type="match status" value="1"/>
</dbReference>
<comment type="caution">
    <text evidence="2">The sequence shown here is derived from an EMBL/GenBank/DDBJ whole genome shotgun (WGS) entry which is preliminary data.</text>
</comment>
<dbReference type="AlphaFoldDB" id="A0A371B2H8"/>
<reference evidence="3" key="1">
    <citation type="submission" date="2018-08" db="EMBL/GenBank/DDBJ databases">
        <authorList>
            <person name="Kim S.-J."/>
            <person name="Jung G.-Y."/>
        </authorList>
    </citation>
    <scope>NUCLEOTIDE SEQUENCE [LARGE SCALE GENOMIC DNA]</scope>
    <source>
        <strain evidence="3">GY_G</strain>
    </source>
</reference>
<dbReference type="GO" id="GO:0016787">
    <property type="term" value="F:hydrolase activity"/>
    <property type="evidence" value="ECO:0007669"/>
    <property type="project" value="UniProtKB-KW"/>
</dbReference>
<dbReference type="Proteomes" id="UP000263833">
    <property type="component" value="Unassembled WGS sequence"/>
</dbReference>
<dbReference type="EMBL" id="QRGP01000003">
    <property type="protein sequence ID" value="RDV01653.1"/>
    <property type="molecule type" value="Genomic_DNA"/>
</dbReference>
<dbReference type="RefSeq" id="WP_115550434.1">
    <property type="nucleotide sequence ID" value="NZ_QRGP01000003.1"/>
</dbReference>
<dbReference type="PANTHER" id="PTHR46825">
    <property type="entry name" value="D-ALANYL-D-ALANINE-CARBOXYPEPTIDASE/ENDOPEPTIDASE AMPH"/>
    <property type="match status" value="1"/>
</dbReference>
<dbReference type="InterPro" id="IPR012338">
    <property type="entry name" value="Beta-lactam/transpept-like"/>
</dbReference>
<dbReference type="InterPro" id="IPR001466">
    <property type="entry name" value="Beta-lactam-related"/>
</dbReference>
<evidence type="ECO:0000313" key="3">
    <source>
        <dbReference type="Proteomes" id="UP000263833"/>
    </source>
</evidence>
<sequence>MKRIYIAFAVLAALALAGWLATKSLDDGGPLAEAPIISRLTAEDLPDTPDEWEGRIDYPALEQQLAELSLRPEMAGLAVAVVEDGRLSFVRTYGLSDRTAGSPVTPQTVFRWASVSKTAAGALAASLANEDVVDLDRPVASWRTTLRLPTGAETRVTFGQLLAQQTGLTKNAYDERLEDGQSPGRIRADLVAAPLQCDPGTCHTYQNIAFDAASEILGDAANRPFPEAVVDRFFRPLGMRSAGYGMKGLTGAKDWARPHNNGQVREVKEAYWRVPAAAGVNSNIVDFARWMQAMMGLRSNVIPQEVLQIAHSPRVKTARLYGGDLKQAISDAHYGLGWRSFIYGGHRLEGHSGAVAGYRATMIFEPATRTGVVAMWNSNWGFPFRIPFAAIDSYHNKQDSMWLDLGDLPPVKIDEAEGLP</sequence>
<accession>A0A371B2H8</accession>
<keyword evidence="3" id="KW-1185">Reference proteome</keyword>
<keyword evidence="2" id="KW-0378">Hydrolase</keyword>
<name>A0A371B2H8_9SPHN</name>
<dbReference type="InterPro" id="IPR050491">
    <property type="entry name" value="AmpC-like"/>
</dbReference>
<protein>
    <submittedName>
        <fullName evidence="2">Class A beta-lactamase-related serine hydrolase</fullName>
    </submittedName>
</protein>
<evidence type="ECO:0000313" key="2">
    <source>
        <dbReference type="EMBL" id="RDV01653.1"/>
    </source>
</evidence>
<feature type="domain" description="Beta-lactamase-related" evidence="1">
    <location>
        <begin position="72"/>
        <end position="379"/>
    </location>
</feature>
<gene>
    <name evidence="2" type="ORF">DXH95_15325</name>
</gene>
<dbReference type="SUPFAM" id="SSF56601">
    <property type="entry name" value="beta-lactamase/transpeptidase-like"/>
    <property type="match status" value="1"/>
</dbReference>
<proteinExistence type="predicted"/>
<evidence type="ECO:0000259" key="1">
    <source>
        <dbReference type="Pfam" id="PF00144"/>
    </source>
</evidence>
<dbReference type="PANTHER" id="PTHR46825:SF15">
    <property type="entry name" value="BETA-LACTAMASE-RELATED DOMAIN-CONTAINING PROTEIN"/>
    <property type="match status" value="1"/>
</dbReference>